<dbReference type="EMBL" id="CP019645">
    <property type="protein sequence ID" value="AQQ59944.1"/>
    <property type="molecule type" value="Genomic_DNA"/>
</dbReference>
<dbReference type="KEGG" id="hbl:XJ32_07435"/>
<protein>
    <recommendedName>
        <fullName evidence="3">Calcineurin-like phosphoesterase domain-containing protein</fullName>
    </recommendedName>
</protein>
<reference evidence="1 2" key="1">
    <citation type="submission" date="2017-02" db="EMBL/GenBank/DDBJ databases">
        <title>Whole genome sequencing of Helicobacter bilis strain AAQJH.</title>
        <authorList>
            <person name="Conlan S."/>
            <person name="Thomas P.J."/>
            <person name="Mullikin J."/>
            <person name="Palmore T.N."/>
            <person name="Frank K.M."/>
            <person name="Segre J.A."/>
        </authorList>
    </citation>
    <scope>NUCLEOTIDE SEQUENCE [LARGE SCALE GENOMIC DNA]</scope>
    <source>
        <strain evidence="1 2">AAQJH</strain>
    </source>
</reference>
<dbReference type="RefSeq" id="WP_005217276.1">
    <property type="nucleotide sequence ID" value="NZ_CABKOK010000001.1"/>
</dbReference>
<proteinExistence type="predicted"/>
<accession>A0A1Q2LHK3</accession>
<gene>
    <name evidence="1" type="ORF">XJ32_07435</name>
</gene>
<dbReference type="Gene3D" id="3.60.21.10">
    <property type="match status" value="1"/>
</dbReference>
<evidence type="ECO:0008006" key="3">
    <source>
        <dbReference type="Google" id="ProtNLM"/>
    </source>
</evidence>
<dbReference type="AlphaFoldDB" id="A0A1Q2LHK3"/>
<organism evidence="1 2">
    <name type="scientific">Helicobacter bilis</name>
    <dbReference type="NCBI Taxonomy" id="37372"/>
    <lineage>
        <taxon>Bacteria</taxon>
        <taxon>Pseudomonadati</taxon>
        <taxon>Campylobacterota</taxon>
        <taxon>Epsilonproteobacteria</taxon>
        <taxon>Campylobacterales</taxon>
        <taxon>Helicobacteraceae</taxon>
        <taxon>Helicobacter</taxon>
    </lineage>
</organism>
<evidence type="ECO:0000313" key="2">
    <source>
        <dbReference type="Proteomes" id="UP000188298"/>
    </source>
</evidence>
<dbReference type="SUPFAM" id="SSF56300">
    <property type="entry name" value="Metallo-dependent phosphatases"/>
    <property type="match status" value="1"/>
</dbReference>
<name>A0A1Q2LHK3_9HELI</name>
<evidence type="ECO:0000313" key="1">
    <source>
        <dbReference type="EMBL" id="AQQ59944.1"/>
    </source>
</evidence>
<dbReference type="InterPro" id="IPR029052">
    <property type="entry name" value="Metallo-depent_PP-like"/>
</dbReference>
<sequence>MQISLDTFIISDTHFGHKHVLVKEPLRVITLNNTHYKSFDDLSLNWWNEVVSVNDSVLHLGDLYFGDGDSILPKLNGEKMLVVGNNDMGKYQKLKDWRVIKKIKFKIPEKDMLKKAMKKKWGDELKNPYATGLIVDVNNVRIMFSHFPVGERKRNDKYHKARDIIDYAFSLAKCEVNIHGHIHSRDSVQDYCINASTERLSFRPKRLRDILSSWAHF</sequence>
<dbReference type="Proteomes" id="UP000188298">
    <property type="component" value="Chromosome"/>
</dbReference>